<reference evidence="1" key="1">
    <citation type="journal article" date="2015" name="Nature">
        <title>Complex archaea that bridge the gap between prokaryotes and eukaryotes.</title>
        <authorList>
            <person name="Spang A."/>
            <person name="Saw J.H."/>
            <person name="Jorgensen S.L."/>
            <person name="Zaremba-Niedzwiedzka K."/>
            <person name="Martijn J."/>
            <person name="Lind A.E."/>
            <person name="van Eijk R."/>
            <person name="Schleper C."/>
            <person name="Guy L."/>
            <person name="Ettema T.J."/>
        </authorList>
    </citation>
    <scope>NUCLEOTIDE SEQUENCE</scope>
</reference>
<gene>
    <name evidence="1" type="ORF">LCGC14_0589030</name>
</gene>
<sequence length="45" mass="5197">MPANEIIINGASNLTWYVGDSKMTSLIKHLDRIGVRQKQKRKTKR</sequence>
<comment type="caution">
    <text evidence="1">The sequence shown here is derived from an EMBL/GenBank/DDBJ whole genome shotgun (WGS) entry which is preliminary data.</text>
</comment>
<name>A0A0F9U068_9ZZZZ</name>
<dbReference type="EMBL" id="LAZR01000913">
    <property type="protein sequence ID" value="KKN54751.1"/>
    <property type="molecule type" value="Genomic_DNA"/>
</dbReference>
<proteinExistence type="predicted"/>
<organism evidence="1">
    <name type="scientific">marine sediment metagenome</name>
    <dbReference type="NCBI Taxonomy" id="412755"/>
    <lineage>
        <taxon>unclassified sequences</taxon>
        <taxon>metagenomes</taxon>
        <taxon>ecological metagenomes</taxon>
    </lineage>
</organism>
<protein>
    <submittedName>
        <fullName evidence="1">Uncharacterized protein</fullName>
    </submittedName>
</protein>
<accession>A0A0F9U068</accession>
<dbReference type="AlphaFoldDB" id="A0A0F9U068"/>
<evidence type="ECO:0000313" key="1">
    <source>
        <dbReference type="EMBL" id="KKN54751.1"/>
    </source>
</evidence>